<protein>
    <submittedName>
        <fullName evidence="3">Pentatricopeptide repeat</fullName>
    </submittedName>
</protein>
<gene>
    <name evidence="3" type="ORF">RJ641_026029</name>
</gene>
<dbReference type="EMBL" id="JBAMMX010000003">
    <property type="protein sequence ID" value="KAK6944927.1"/>
    <property type="molecule type" value="Genomic_DNA"/>
</dbReference>
<dbReference type="PANTHER" id="PTHR47926">
    <property type="entry name" value="PENTATRICOPEPTIDE REPEAT-CONTAINING PROTEIN"/>
    <property type="match status" value="1"/>
</dbReference>
<name>A0AAN8ZPI5_9MAGN</name>
<evidence type="ECO:0000313" key="3">
    <source>
        <dbReference type="EMBL" id="KAK6944927.1"/>
    </source>
</evidence>
<dbReference type="GO" id="GO:0009451">
    <property type="term" value="P:RNA modification"/>
    <property type="evidence" value="ECO:0007669"/>
    <property type="project" value="InterPro"/>
</dbReference>
<dbReference type="InterPro" id="IPR046960">
    <property type="entry name" value="PPR_At4g14850-like_plant"/>
</dbReference>
<sequence length="336" mass="38207">MYDMTSFHLILLKTLQNKSTQIPNYFPQFLPHTNSNHYLIFLENESCAFYYNNVIRSYTKLNVPNKALYVYVSMSSWSSFDVKMGIQLHCVGIKNGFESNDFCESGIASMYCKGGWECTQVFEQNRERKLGSWNAIIGGLSQGGRAKEATHMFLRLMKCGFRPDDVTMLVEASGSLRDLDLAMQLHKCVLQARTWEKSDIVMLNSLIDLYGKCGRMDLAGKVFSRMVESNVSSWTSMIVGHAMHGHVHDALECFHWMREVGVEPNYVTFIGVLSACVHGGMVQEGKHYFNLMKNVYHIVPKLQHYGCMANLLGHAGLFEEAREMIEKMPMEANSVV</sequence>
<keyword evidence="4" id="KW-1185">Reference proteome</keyword>
<dbReference type="NCBIfam" id="TIGR00756">
    <property type="entry name" value="PPR"/>
    <property type="match status" value="3"/>
</dbReference>
<evidence type="ECO:0000256" key="1">
    <source>
        <dbReference type="ARBA" id="ARBA00022737"/>
    </source>
</evidence>
<feature type="repeat" description="PPR" evidence="2">
    <location>
        <begin position="230"/>
        <end position="264"/>
    </location>
</feature>
<dbReference type="PANTHER" id="PTHR47926:SF491">
    <property type="entry name" value="(WILD MALAYSIAN BANANA) HYPOTHETICAL PROTEIN"/>
    <property type="match status" value="1"/>
</dbReference>
<reference evidence="3 4" key="1">
    <citation type="submission" date="2023-12" db="EMBL/GenBank/DDBJ databases">
        <title>A high-quality genome assembly for Dillenia turbinata (Dilleniales).</title>
        <authorList>
            <person name="Chanderbali A."/>
        </authorList>
    </citation>
    <scope>NUCLEOTIDE SEQUENCE [LARGE SCALE GENOMIC DNA]</scope>
    <source>
        <strain evidence="3">LSX21</strain>
        <tissue evidence="3">Leaf</tissue>
    </source>
</reference>
<dbReference type="PROSITE" id="PS51375">
    <property type="entry name" value="PPR"/>
    <property type="match status" value="3"/>
</dbReference>
<proteinExistence type="predicted"/>
<keyword evidence="1" id="KW-0677">Repeat</keyword>
<organism evidence="3 4">
    <name type="scientific">Dillenia turbinata</name>
    <dbReference type="NCBI Taxonomy" id="194707"/>
    <lineage>
        <taxon>Eukaryota</taxon>
        <taxon>Viridiplantae</taxon>
        <taxon>Streptophyta</taxon>
        <taxon>Embryophyta</taxon>
        <taxon>Tracheophyta</taxon>
        <taxon>Spermatophyta</taxon>
        <taxon>Magnoliopsida</taxon>
        <taxon>eudicotyledons</taxon>
        <taxon>Gunneridae</taxon>
        <taxon>Pentapetalae</taxon>
        <taxon>Dilleniales</taxon>
        <taxon>Dilleniaceae</taxon>
        <taxon>Dillenia</taxon>
    </lineage>
</organism>
<dbReference type="FunFam" id="1.25.40.10:FF:000242">
    <property type="entry name" value="Pentatricopeptide repeat-containing protein"/>
    <property type="match status" value="1"/>
</dbReference>
<evidence type="ECO:0000313" key="4">
    <source>
        <dbReference type="Proteomes" id="UP001370490"/>
    </source>
</evidence>
<dbReference type="Gene3D" id="1.25.40.10">
    <property type="entry name" value="Tetratricopeptide repeat domain"/>
    <property type="match status" value="3"/>
</dbReference>
<dbReference type="AlphaFoldDB" id="A0AAN8ZPI5"/>
<comment type="caution">
    <text evidence="3">The sequence shown here is derived from an EMBL/GenBank/DDBJ whole genome shotgun (WGS) entry which is preliminary data.</text>
</comment>
<dbReference type="GO" id="GO:0003723">
    <property type="term" value="F:RNA binding"/>
    <property type="evidence" value="ECO:0007669"/>
    <property type="project" value="InterPro"/>
</dbReference>
<feature type="repeat" description="PPR" evidence="2">
    <location>
        <begin position="199"/>
        <end position="229"/>
    </location>
</feature>
<accession>A0AAN8ZPI5</accession>
<feature type="repeat" description="PPR" evidence="2">
    <location>
        <begin position="129"/>
        <end position="163"/>
    </location>
</feature>
<dbReference type="Proteomes" id="UP001370490">
    <property type="component" value="Unassembled WGS sequence"/>
</dbReference>
<dbReference type="InterPro" id="IPR002885">
    <property type="entry name" value="PPR_rpt"/>
</dbReference>
<dbReference type="InterPro" id="IPR011990">
    <property type="entry name" value="TPR-like_helical_dom_sf"/>
</dbReference>
<evidence type="ECO:0000256" key="2">
    <source>
        <dbReference type="PROSITE-ProRule" id="PRU00708"/>
    </source>
</evidence>
<dbReference type="Pfam" id="PF01535">
    <property type="entry name" value="PPR"/>
    <property type="match status" value="3"/>
</dbReference>
<dbReference type="Pfam" id="PF13041">
    <property type="entry name" value="PPR_2"/>
    <property type="match status" value="1"/>
</dbReference>